<dbReference type="Pfam" id="PF05962">
    <property type="entry name" value="HutD"/>
    <property type="match status" value="1"/>
</dbReference>
<dbReference type="SUPFAM" id="SSF51182">
    <property type="entry name" value="RmlC-like cupins"/>
    <property type="match status" value="1"/>
</dbReference>
<reference evidence="1" key="1">
    <citation type="submission" date="2022-11" db="EMBL/GenBank/DDBJ databases">
        <title>Robbsia betulipollinis sp. nov., isolated from pollen of birch (Betula pendula).</title>
        <authorList>
            <person name="Shi H."/>
            <person name="Ambika Manirajan B."/>
            <person name="Ratering S."/>
            <person name="Geissler-Plaum R."/>
            <person name="Schnell S."/>
        </authorList>
    </citation>
    <scope>NUCLEOTIDE SEQUENCE</scope>
    <source>
        <strain evidence="1">Bb-Pol-6</strain>
    </source>
</reference>
<dbReference type="InterPro" id="IPR010282">
    <property type="entry name" value="Uncharacterised_HutD/Ves"/>
</dbReference>
<proteinExistence type="predicted"/>
<sequence length="259" mass="26963">MDQPKRETFPCTVRRAATLVPVPWKNGGGTTREIAMSPVAASFDDFIWRVSVAEIARDGAFSDFPGVDRTIVLLDGAGMDLERPPGTSPDLPAHPAPLSPTLDRHALREPYVPLSFDGGTRWHARLVDGPTHDFNLMVRRGAARGTLTTWRGAGTFPLPADSVLLFVAHGTATWHARGAAPSDAHTLRRFDSVAPAVSRAPAACVALDAGAVVLVVGIAMQRAAGAADATDAVATHHAAYTAADTGAHVAGASPAATAS</sequence>
<dbReference type="EMBL" id="JAPMXC010000010">
    <property type="protein sequence ID" value="MCY0389407.1"/>
    <property type="molecule type" value="Genomic_DNA"/>
</dbReference>
<dbReference type="CDD" id="cd20293">
    <property type="entry name" value="cupin_HutD_N"/>
    <property type="match status" value="1"/>
</dbReference>
<name>A0ABT3ZSI7_9BURK</name>
<dbReference type="Gene3D" id="2.60.120.10">
    <property type="entry name" value="Jelly Rolls"/>
    <property type="match status" value="1"/>
</dbReference>
<organism evidence="1 2">
    <name type="scientific">Robbsia betulipollinis</name>
    <dbReference type="NCBI Taxonomy" id="2981849"/>
    <lineage>
        <taxon>Bacteria</taxon>
        <taxon>Pseudomonadati</taxon>
        <taxon>Pseudomonadota</taxon>
        <taxon>Betaproteobacteria</taxon>
        <taxon>Burkholderiales</taxon>
        <taxon>Burkholderiaceae</taxon>
        <taxon>Robbsia</taxon>
    </lineage>
</organism>
<gene>
    <name evidence="1" type="ORF">OVY01_19870</name>
</gene>
<dbReference type="Proteomes" id="UP001082899">
    <property type="component" value="Unassembled WGS sequence"/>
</dbReference>
<dbReference type="InterPro" id="IPR011051">
    <property type="entry name" value="RmlC_Cupin_sf"/>
</dbReference>
<comment type="caution">
    <text evidence="1">The sequence shown here is derived from an EMBL/GenBank/DDBJ whole genome shotgun (WGS) entry which is preliminary data.</text>
</comment>
<dbReference type="InterPro" id="IPR014710">
    <property type="entry name" value="RmlC-like_jellyroll"/>
</dbReference>
<evidence type="ECO:0000313" key="1">
    <source>
        <dbReference type="EMBL" id="MCY0389407.1"/>
    </source>
</evidence>
<protein>
    <submittedName>
        <fullName evidence="1">HutD family protein</fullName>
    </submittedName>
</protein>
<evidence type="ECO:0000313" key="2">
    <source>
        <dbReference type="Proteomes" id="UP001082899"/>
    </source>
</evidence>
<accession>A0ABT3ZSI7</accession>
<dbReference type="PANTHER" id="PTHR37943:SF1">
    <property type="entry name" value="PROTEIN VES"/>
    <property type="match status" value="1"/>
</dbReference>
<dbReference type="PANTHER" id="PTHR37943">
    <property type="entry name" value="PROTEIN VES"/>
    <property type="match status" value="1"/>
</dbReference>
<keyword evidence="2" id="KW-1185">Reference proteome</keyword>